<dbReference type="AlphaFoldDB" id="B9RUT6"/>
<reference evidence="2" key="1">
    <citation type="journal article" date="2010" name="Nat. Biotechnol.">
        <title>Draft genome sequence of the oilseed species Ricinus communis.</title>
        <authorList>
            <person name="Chan A.P."/>
            <person name="Crabtree J."/>
            <person name="Zhao Q."/>
            <person name="Lorenzi H."/>
            <person name="Orvis J."/>
            <person name="Puiu D."/>
            <person name="Melake-Berhan A."/>
            <person name="Jones K.M."/>
            <person name="Redman J."/>
            <person name="Chen G."/>
            <person name="Cahoon E.B."/>
            <person name="Gedil M."/>
            <person name="Stanke M."/>
            <person name="Haas B.J."/>
            <person name="Wortman J.R."/>
            <person name="Fraser-Liggett C.M."/>
            <person name="Ravel J."/>
            <person name="Rabinowicz P.D."/>
        </authorList>
    </citation>
    <scope>NUCLEOTIDE SEQUENCE [LARGE SCALE GENOMIC DNA]</scope>
    <source>
        <strain evidence="2">cv. Hale</strain>
    </source>
</reference>
<dbReference type="Proteomes" id="UP000008311">
    <property type="component" value="Unassembled WGS sequence"/>
</dbReference>
<evidence type="ECO:0000313" key="2">
    <source>
        <dbReference type="Proteomes" id="UP000008311"/>
    </source>
</evidence>
<organism evidence="1 2">
    <name type="scientific">Ricinus communis</name>
    <name type="common">Castor bean</name>
    <dbReference type="NCBI Taxonomy" id="3988"/>
    <lineage>
        <taxon>Eukaryota</taxon>
        <taxon>Viridiplantae</taxon>
        <taxon>Streptophyta</taxon>
        <taxon>Embryophyta</taxon>
        <taxon>Tracheophyta</taxon>
        <taxon>Spermatophyta</taxon>
        <taxon>Magnoliopsida</taxon>
        <taxon>eudicotyledons</taxon>
        <taxon>Gunneridae</taxon>
        <taxon>Pentapetalae</taxon>
        <taxon>rosids</taxon>
        <taxon>fabids</taxon>
        <taxon>Malpighiales</taxon>
        <taxon>Euphorbiaceae</taxon>
        <taxon>Acalyphoideae</taxon>
        <taxon>Acalypheae</taxon>
        <taxon>Ricinus</taxon>
    </lineage>
</organism>
<keyword evidence="2" id="KW-1185">Reference proteome</keyword>
<gene>
    <name evidence="1" type="ORF">RCOM_0850630</name>
</gene>
<proteinExistence type="predicted"/>
<protein>
    <submittedName>
        <fullName evidence="1">Uncharacterized protein</fullName>
    </submittedName>
</protein>
<dbReference type="InParanoid" id="B9RUT6"/>
<dbReference type="EMBL" id="EQ973817">
    <property type="protein sequence ID" value="EEF44879.1"/>
    <property type="molecule type" value="Genomic_DNA"/>
</dbReference>
<sequence>MAMKKAAASAICALASSSTSSAFSRHLHKSTVRDIFDTTITHHLMSNALSLFLMLLLYLLISGGDGGVLNFLIICNCDIINHWRVIIYAYLDLL</sequence>
<accession>B9RUT6</accession>
<evidence type="ECO:0000313" key="1">
    <source>
        <dbReference type="EMBL" id="EEF44879.1"/>
    </source>
</evidence>
<name>B9RUT6_RICCO</name>